<feature type="compositionally biased region" description="Polar residues" evidence="1">
    <location>
        <begin position="36"/>
        <end position="45"/>
    </location>
</feature>
<feature type="compositionally biased region" description="Polar residues" evidence="1">
    <location>
        <begin position="1"/>
        <end position="25"/>
    </location>
</feature>
<dbReference type="EMBL" id="UYRT01031958">
    <property type="protein sequence ID" value="VDK74193.1"/>
    <property type="molecule type" value="Genomic_DNA"/>
</dbReference>
<feature type="region of interest" description="Disordered" evidence="1">
    <location>
        <begin position="1"/>
        <end position="45"/>
    </location>
</feature>
<keyword evidence="3" id="KW-1185">Reference proteome</keyword>
<evidence type="ECO:0000313" key="3">
    <source>
        <dbReference type="Proteomes" id="UP000271098"/>
    </source>
</evidence>
<reference evidence="2 3" key="1">
    <citation type="submission" date="2018-11" db="EMBL/GenBank/DDBJ databases">
        <authorList>
            <consortium name="Pathogen Informatics"/>
        </authorList>
    </citation>
    <scope>NUCLEOTIDE SEQUENCE [LARGE SCALE GENOMIC DNA]</scope>
</reference>
<accession>A0A3P6SW28</accession>
<proteinExistence type="predicted"/>
<protein>
    <submittedName>
        <fullName evidence="2">Uncharacterized protein</fullName>
    </submittedName>
</protein>
<evidence type="ECO:0000313" key="2">
    <source>
        <dbReference type="EMBL" id="VDK74193.1"/>
    </source>
</evidence>
<gene>
    <name evidence="2" type="ORF">GPUH_LOCUS9584</name>
</gene>
<dbReference type="AlphaFoldDB" id="A0A3P6SW28"/>
<dbReference type="Proteomes" id="UP000271098">
    <property type="component" value="Unassembled WGS sequence"/>
</dbReference>
<sequence length="45" mass="4895">MDENANIEQQQKGTAAGSQFANARITSGVLRRRNNESSVSKPYGL</sequence>
<organism evidence="2 3">
    <name type="scientific">Gongylonema pulchrum</name>
    <dbReference type="NCBI Taxonomy" id="637853"/>
    <lineage>
        <taxon>Eukaryota</taxon>
        <taxon>Metazoa</taxon>
        <taxon>Ecdysozoa</taxon>
        <taxon>Nematoda</taxon>
        <taxon>Chromadorea</taxon>
        <taxon>Rhabditida</taxon>
        <taxon>Spirurina</taxon>
        <taxon>Spiruromorpha</taxon>
        <taxon>Spiruroidea</taxon>
        <taxon>Gongylonematidae</taxon>
        <taxon>Gongylonema</taxon>
    </lineage>
</organism>
<name>A0A3P6SW28_9BILA</name>
<evidence type="ECO:0000256" key="1">
    <source>
        <dbReference type="SAM" id="MobiDB-lite"/>
    </source>
</evidence>